<protein>
    <recommendedName>
        <fullName evidence="10">Aquaporin</fullName>
    </recommendedName>
</protein>
<organism evidence="9">
    <name type="scientific">Attheya septentrionalis</name>
    <dbReference type="NCBI Taxonomy" id="420275"/>
    <lineage>
        <taxon>Eukaryota</taxon>
        <taxon>Sar</taxon>
        <taxon>Stramenopiles</taxon>
        <taxon>Ochrophyta</taxon>
        <taxon>Bacillariophyta</taxon>
        <taxon>Coscinodiscophyceae</taxon>
        <taxon>Chaetocerotophycidae</taxon>
        <taxon>Chaetocerotales</taxon>
        <taxon>Attheyaceae</taxon>
        <taxon>Attheya</taxon>
    </lineage>
</organism>
<sequence>MTTQYGSLPTSTSTSTGPPETFGLKKQCIAEFIGTATLVQVGCGGLCAGLYMGSLDGLWQAAIVWIIGATLAIYATAHISGAHLNPAVSLAFCIVRPDDFPWSKMLFYWVAQMLGAMMAGLMNLILFSAAISSYETSNGLSRGEAKAIHSAGAFGDYWSLSKGVSGPFHALFIEAFGTAFLTFVIFSVTNPKNKVPSAAVAPLVGCAIGMMIVTLGSLTGAGINPARDLGPRLVTVFSGWGMAAMKDFPVYIAGPLIGGPIGAILADFVLFA</sequence>
<dbReference type="EMBL" id="HBHQ01001413">
    <property type="protein sequence ID" value="CAD9809067.1"/>
    <property type="molecule type" value="Transcribed_RNA"/>
</dbReference>
<dbReference type="GO" id="GO:0015250">
    <property type="term" value="F:water channel activity"/>
    <property type="evidence" value="ECO:0007669"/>
    <property type="project" value="TreeGrafter"/>
</dbReference>
<evidence type="ECO:0000313" key="9">
    <source>
        <dbReference type="EMBL" id="CAD9809067.1"/>
    </source>
</evidence>
<evidence type="ECO:0000256" key="7">
    <source>
        <dbReference type="RuleBase" id="RU000477"/>
    </source>
</evidence>
<dbReference type="PANTHER" id="PTHR43829:SF9">
    <property type="entry name" value="AQUAPORIN-9"/>
    <property type="match status" value="1"/>
</dbReference>
<gene>
    <name evidence="9" type="ORF">ASEP1449_LOCUS889</name>
</gene>
<dbReference type="InterPro" id="IPR022357">
    <property type="entry name" value="MIP_CS"/>
</dbReference>
<dbReference type="GO" id="GO:0015254">
    <property type="term" value="F:glycerol channel activity"/>
    <property type="evidence" value="ECO:0007669"/>
    <property type="project" value="TreeGrafter"/>
</dbReference>
<evidence type="ECO:0000256" key="8">
    <source>
        <dbReference type="SAM" id="Phobius"/>
    </source>
</evidence>
<evidence type="ECO:0000256" key="2">
    <source>
        <dbReference type="ARBA" id="ARBA00006175"/>
    </source>
</evidence>
<evidence type="ECO:0008006" key="10">
    <source>
        <dbReference type="Google" id="ProtNLM"/>
    </source>
</evidence>
<keyword evidence="3 7" id="KW-0813">Transport</keyword>
<keyword evidence="4 7" id="KW-0812">Transmembrane</keyword>
<feature type="transmembrane region" description="Helical" evidence="8">
    <location>
        <begin position="168"/>
        <end position="188"/>
    </location>
</feature>
<dbReference type="Pfam" id="PF00230">
    <property type="entry name" value="MIP"/>
    <property type="match status" value="1"/>
</dbReference>
<proteinExistence type="inferred from homology"/>
<feature type="transmembrane region" description="Helical" evidence="8">
    <location>
        <begin position="32"/>
        <end position="52"/>
    </location>
</feature>
<dbReference type="InterPro" id="IPR023271">
    <property type="entry name" value="Aquaporin-like"/>
</dbReference>
<comment type="subcellular location">
    <subcellularLocation>
        <location evidence="1">Membrane</location>
        <topology evidence="1">Multi-pass membrane protein</topology>
    </subcellularLocation>
</comment>
<feature type="transmembrane region" description="Helical" evidence="8">
    <location>
        <begin position="248"/>
        <end position="271"/>
    </location>
</feature>
<feature type="transmembrane region" description="Helical" evidence="8">
    <location>
        <begin position="58"/>
        <end position="77"/>
    </location>
</feature>
<accession>A0A7S2U7D9</accession>
<dbReference type="Gene3D" id="1.20.1080.10">
    <property type="entry name" value="Glycerol uptake facilitator protein"/>
    <property type="match status" value="1"/>
</dbReference>
<dbReference type="SUPFAM" id="SSF81338">
    <property type="entry name" value="Aquaporin-like"/>
    <property type="match status" value="1"/>
</dbReference>
<dbReference type="PANTHER" id="PTHR43829">
    <property type="entry name" value="AQUAPORIN OR AQUAGLYCEROPORIN RELATED"/>
    <property type="match status" value="1"/>
</dbReference>
<evidence type="ECO:0000256" key="4">
    <source>
        <dbReference type="ARBA" id="ARBA00022692"/>
    </source>
</evidence>
<dbReference type="AlphaFoldDB" id="A0A7S2U7D9"/>
<reference evidence="9" key="1">
    <citation type="submission" date="2021-01" db="EMBL/GenBank/DDBJ databases">
        <authorList>
            <person name="Corre E."/>
            <person name="Pelletier E."/>
            <person name="Niang G."/>
            <person name="Scheremetjew M."/>
            <person name="Finn R."/>
            <person name="Kale V."/>
            <person name="Holt S."/>
            <person name="Cochrane G."/>
            <person name="Meng A."/>
            <person name="Brown T."/>
            <person name="Cohen L."/>
        </authorList>
    </citation>
    <scope>NUCLEOTIDE SEQUENCE</scope>
    <source>
        <strain evidence="9">CCMP2084</strain>
    </source>
</reference>
<feature type="transmembrane region" description="Helical" evidence="8">
    <location>
        <begin position="106"/>
        <end position="131"/>
    </location>
</feature>
<evidence type="ECO:0000256" key="6">
    <source>
        <dbReference type="ARBA" id="ARBA00023136"/>
    </source>
</evidence>
<comment type="similarity">
    <text evidence="2 7">Belongs to the MIP/aquaporin (TC 1.A.8) family.</text>
</comment>
<evidence type="ECO:0000256" key="1">
    <source>
        <dbReference type="ARBA" id="ARBA00004141"/>
    </source>
</evidence>
<dbReference type="InterPro" id="IPR000425">
    <property type="entry name" value="MIP"/>
</dbReference>
<keyword evidence="6 8" id="KW-0472">Membrane</keyword>
<keyword evidence="5 8" id="KW-1133">Transmembrane helix</keyword>
<name>A0A7S2U7D9_9STRA</name>
<dbReference type="PRINTS" id="PR00783">
    <property type="entry name" value="MINTRINSICP"/>
</dbReference>
<dbReference type="GO" id="GO:0005886">
    <property type="term" value="C:plasma membrane"/>
    <property type="evidence" value="ECO:0007669"/>
    <property type="project" value="TreeGrafter"/>
</dbReference>
<evidence type="ECO:0000256" key="5">
    <source>
        <dbReference type="ARBA" id="ARBA00022989"/>
    </source>
</evidence>
<dbReference type="InterPro" id="IPR050363">
    <property type="entry name" value="MIP/Aquaporin"/>
</dbReference>
<dbReference type="PROSITE" id="PS00221">
    <property type="entry name" value="MIP"/>
    <property type="match status" value="1"/>
</dbReference>
<evidence type="ECO:0000256" key="3">
    <source>
        <dbReference type="ARBA" id="ARBA00022448"/>
    </source>
</evidence>
<feature type="transmembrane region" description="Helical" evidence="8">
    <location>
        <begin position="200"/>
        <end position="223"/>
    </location>
</feature>